<dbReference type="EMBL" id="BMAV01007305">
    <property type="protein sequence ID" value="GFY50065.1"/>
    <property type="molecule type" value="Genomic_DNA"/>
</dbReference>
<organism evidence="1 2">
    <name type="scientific">Trichonephila inaurata madagascariensis</name>
    <dbReference type="NCBI Taxonomy" id="2747483"/>
    <lineage>
        <taxon>Eukaryota</taxon>
        <taxon>Metazoa</taxon>
        <taxon>Ecdysozoa</taxon>
        <taxon>Arthropoda</taxon>
        <taxon>Chelicerata</taxon>
        <taxon>Arachnida</taxon>
        <taxon>Araneae</taxon>
        <taxon>Araneomorphae</taxon>
        <taxon>Entelegynae</taxon>
        <taxon>Araneoidea</taxon>
        <taxon>Nephilidae</taxon>
        <taxon>Trichonephila</taxon>
        <taxon>Trichonephila inaurata</taxon>
    </lineage>
</organism>
<comment type="caution">
    <text evidence="1">The sequence shown here is derived from an EMBL/GenBank/DDBJ whole genome shotgun (WGS) entry which is preliminary data.</text>
</comment>
<evidence type="ECO:0000313" key="2">
    <source>
        <dbReference type="Proteomes" id="UP000886998"/>
    </source>
</evidence>
<keyword evidence="2" id="KW-1185">Reference proteome</keyword>
<reference evidence="1" key="1">
    <citation type="submission" date="2020-08" db="EMBL/GenBank/DDBJ databases">
        <title>Multicomponent nature underlies the extraordinary mechanical properties of spider dragline silk.</title>
        <authorList>
            <person name="Kono N."/>
            <person name="Nakamura H."/>
            <person name="Mori M."/>
            <person name="Yoshida Y."/>
            <person name="Ohtoshi R."/>
            <person name="Malay A.D."/>
            <person name="Moran D.A.P."/>
            <person name="Tomita M."/>
            <person name="Numata K."/>
            <person name="Arakawa K."/>
        </authorList>
    </citation>
    <scope>NUCLEOTIDE SEQUENCE</scope>
</reference>
<evidence type="ECO:0000313" key="1">
    <source>
        <dbReference type="EMBL" id="GFY50065.1"/>
    </source>
</evidence>
<name>A0A8X6XC73_9ARAC</name>
<dbReference type="Proteomes" id="UP000886998">
    <property type="component" value="Unassembled WGS sequence"/>
</dbReference>
<proteinExistence type="predicted"/>
<gene>
    <name evidence="1" type="ORF">TNIN_191201</name>
</gene>
<sequence length="90" mass="10167">MIKKVLWSAGKVVALEAERSGCVLVDRLAVNLICKWEEGKVLSPAYKFSLVVIEGNIAFYILKQMFRKENVFGRALVRTDGIDRVKMLPP</sequence>
<dbReference type="AlphaFoldDB" id="A0A8X6XC73"/>
<accession>A0A8X6XC73</accession>
<protein>
    <submittedName>
        <fullName evidence="1">Uncharacterized protein</fullName>
    </submittedName>
</protein>